<sequence length="202" mass="22452">MPNRSVLLNTSVLTSNPFALARDRHKPGNSYAEVAESNFSIPIPWFFCFKPEDFHLVTVQYDDDEADGDYAEDEAPFVIALPCTSVAQALDNMARAFWHFEAIAGDKVIGKAYWQKAMDSLAALPLPFLAMNPLEFMWLGKPLEYAALIKEAFGGGPTAMAQIKHLSCYKDGVVPYPPEMLTREKWGDERLANAVALDGGFR</sequence>
<dbReference type="Proteomes" id="UP000609726">
    <property type="component" value="Unassembled WGS sequence"/>
</dbReference>
<name>A0ABX0NY83_9BURK</name>
<evidence type="ECO:0000313" key="2">
    <source>
        <dbReference type="Proteomes" id="UP000609726"/>
    </source>
</evidence>
<dbReference type="EMBL" id="WHJH01000033">
    <property type="protein sequence ID" value="NHZ91684.1"/>
    <property type="molecule type" value="Genomic_DNA"/>
</dbReference>
<evidence type="ECO:0000313" key="1">
    <source>
        <dbReference type="EMBL" id="NHZ91684.1"/>
    </source>
</evidence>
<comment type="caution">
    <text evidence="1">The sequence shown here is derived from an EMBL/GenBank/DDBJ whole genome shotgun (WGS) entry which is preliminary data.</text>
</comment>
<dbReference type="RefSeq" id="WP_166880030.1">
    <property type="nucleotide sequence ID" value="NZ_WHJH01000033.1"/>
</dbReference>
<organism evidence="1 2">
    <name type="scientific">Massilia mucilaginosa</name>
    <dbReference type="NCBI Taxonomy" id="2609282"/>
    <lineage>
        <taxon>Bacteria</taxon>
        <taxon>Pseudomonadati</taxon>
        <taxon>Pseudomonadota</taxon>
        <taxon>Betaproteobacteria</taxon>
        <taxon>Burkholderiales</taxon>
        <taxon>Oxalobacteraceae</taxon>
        <taxon>Telluria group</taxon>
        <taxon>Massilia</taxon>
    </lineage>
</organism>
<protein>
    <submittedName>
        <fullName evidence="1">Uncharacterized protein</fullName>
    </submittedName>
</protein>
<keyword evidence="2" id="KW-1185">Reference proteome</keyword>
<proteinExistence type="predicted"/>
<accession>A0ABX0NY83</accession>
<reference evidence="1 2" key="1">
    <citation type="submission" date="2019-10" db="EMBL/GenBank/DDBJ databases">
        <title>Taxonomy of Antarctic Massilia spp.: description of Massilia rubra sp. nov., Massilia aquatica sp. nov., Massilia mucilaginosa sp. nov., Massilia frigida sp. nov. isolated from streams, lakes and regoliths.</title>
        <authorList>
            <person name="Holochova P."/>
            <person name="Sedlacek I."/>
            <person name="Kralova S."/>
            <person name="Maslanova I."/>
            <person name="Busse H.-J."/>
            <person name="Stankova E."/>
            <person name="Vrbovska V."/>
            <person name="Kovarovic V."/>
            <person name="Bartak M."/>
            <person name="Svec P."/>
            <person name="Pantucek R."/>
        </authorList>
    </citation>
    <scope>NUCLEOTIDE SEQUENCE [LARGE SCALE GENOMIC DNA]</scope>
    <source>
        <strain evidence="1 2">CCM 8733</strain>
    </source>
</reference>
<gene>
    <name evidence="1" type="ORF">F2P45_22135</name>
</gene>